<feature type="domain" description="Beta-lactamase-related" evidence="1">
    <location>
        <begin position="35"/>
        <end position="263"/>
    </location>
</feature>
<keyword evidence="3" id="KW-1185">Reference proteome</keyword>
<dbReference type="PANTHER" id="PTHR43283:SF15">
    <property type="entry name" value="CONSERVED PROTEIN"/>
    <property type="match status" value="1"/>
</dbReference>
<dbReference type="OrthoDB" id="3336932at2"/>
<dbReference type="RefSeq" id="WP_145789392.1">
    <property type="nucleotide sequence ID" value="NZ_BAAABR010000054.1"/>
</dbReference>
<evidence type="ECO:0000313" key="3">
    <source>
        <dbReference type="Proteomes" id="UP000318416"/>
    </source>
</evidence>
<dbReference type="EMBL" id="VIVR01000001">
    <property type="protein sequence ID" value="TWE16926.1"/>
    <property type="molecule type" value="Genomic_DNA"/>
</dbReference>
<comment type="caution">
    <text evidence="2">The sequence shown here is derived from an EMBL/GenBank/DDBJ whole genome shotgun (WGS) entry which is preliminary data.</text>
</comment>
<dbReference type="Gene3D" id="3.40.710.10">
    <property type="entry name" value="DD-peptidase/beta-lactamase superfamily"/>
    <property type="match status" value="1"/>
</dbReference>
<dbReference type="InterPro" id="IPR012338">
    <property type="entry name" value="Beta-lactam/transpept-like"/>
</dbReference>
<organism evidence="2 3">
    <name type="scientific">Kitasatospora atroaurantiaca</name>
    <dbReference type="NCBI Taxonomy" id="285545"/>
    <lineage>
        <taxon>Bacteria</taxon>
        <taxon>Bacillati</taxon>
        <taxon>Actinomycetota</taxon>
        <taxon>Actinomycetes</taxon>
        <taxon>Kitasatosporales</taxon>
        <taxon>Streptomycetaceae</taxon>
        <taxon>Kitasatospora</taxon>
    </lineage>
</organism>
<evidence type="ECO:0000259" key="1">
    <source>
        <dbReference type="Pfam" id="PF00144"/>
    </source>
</evidence>
<accession>A0A561EMS4</accession>
<dbReference type="InterPro" id="IPR050789">
    <property type="entry name" value="Diverse_Enzym_Activities"/>
</dbReference>
<protein>
    <submittedName>
        <fullName evidence="2">CubicO group peptidase (Beta-lactamase class C family)</fullName>
    </submittedName>
</protein>
<sequence>MQSLRMIEDWPVPNAATAVVRGADGALLGENGPQERLFPLASVTKLLTSYAVLVAVEEGVFELDDPAGPEGSTVRHLLAHTSGLAFDEHRVMAPPGNRRLYSNAGFDVLADTLTKASGINFAQYAAEAVFEPLRMRATLINTAHRSPAGAGGLSTVADLALFAAELQAPKLLDPSTVHAATREVAYPGLSGVLPGFGHRRPNDWGLGFEIRGDKSPHWTGAGSSPETFGHFGQSGTFLWVDPAAGAACIALTDRDFGPWAAEAWPLFTDAVLAELHG</sequence>
<proteinExistence type="predicted"/>
<dbReference type="PANTHER" id="PTHR43283">
    <property type="entry name" value="BETA-LACTAMASE-RELATED"/>
    <property type="match status" value="1"/>
</dbReference>
<gene>
    <name evidence="2" type="ORF">FB465_1921</name>
</gene>
<dbReference type="SUPFAM" id="SSF56601">
    <property type="entry name" value="beta-lactamase/transpeptidase-like"/>
    <property type="match status" value="1"/>
</dbReference>
<dbReference type="Proteomes" id="UP000318416">
    <property type="component" value="Unassembled WGS sequence"/>
</dbReference>
<reference evidence="2 3" key="1">
    <citation type="submission" date="2019-06" db="EMBL/GenBank/DDBJ databases">
        <title>Sequencing the genomes of 1000 actinobacteria strains.</title>
        <authorList>
            <person name="Klenk H.-P."/>
        </authorList>
    </citation>
    <scope>NUCLEOTIDE SEQUENCE [LARGE SCALE GENOMIC DNA]</scope>
    <source>
        <strain evidence="2 3">DSM 41649</strain>
    </source>
</reference>
<dbReference type="InterPro" id="IPR001466">
    <property type="entry name" value="Beta-lactam-related"/>
</dbReference>
<name>A0A561EMS4_9ACTN</name>
<dbReference type="AlphaFoldDB" id="A0A561EMS4"/>
<evidence type="ECO:0000313" key="2">
    <source>
        <dbReference type="EMBL" id="TWE16926.1"/>
    </source>
</evidence>
<dbReference type="Pfam" id="PF00144">
    <property type="entry name" value="Beta-lactamase"/>
    <property type="match status" value="1"/>
</dbReference>